<dbReference type="InterPro" id="IPR029063">
    <property type="entry name" value="SAM-dependent_MTases_sf"/>
</dbReference>
<dbReference type="Gene3D" id="3.40.50.150">
    <property type="entry name" value="Vaccinia Virus protein VP39"/>
    <property type="match status" value="1"/>
</dbReference>
<evidence type="ECO:0000256" key="1">
    <source>
        <dbReference type="ARBA" id="ARBA00022679"/>
    </source>
</evidence>
<dbReference type="OrthoDB" id="9791837at2"/>
<dbReference type="PANTHER" id="PTHR43861">
    <property type="entry name" value="TRANS-ACONITATE 2-METHYLTRANSFERASE-RELATED"/>
    <property type="match status" value="1"/>
</dbReference>
<evidence type="ECO:0000313" key="5">
    <source>
        <dbReference type="Proteomes" id="UP000196151"/>
    </source>
</evidence>
<feature type="domain" description="Methyltransferase" evidence="2">
    <location>
        <begin position="34"/>
        <end position="157"/>
    </location>
</feature>
<dbReference type="SUPFAM" id="SSF53335">
    <property type="entry name" value="S-adenosyl-L-methionine-dependent methyltransferases"/>
    <property type="match status" value="1"/>
</dbReference>
<organism evidence="3">
    <name type="scientific">Candidatus Enterococcus dunnyi</name>
    <dbReference type="NCBI Taxonomy" id="1834192"/>
    <lineage>
        <taxon>Bacteria</taxon>
        <taxon>Bacillati</taxon>
        <taxon>Bacillota</taxon>
        <taxon>Bacilli</taxon>
        <taxon>Lactobacillales</taxon>
        <taxon>Enterococcaceae</taxon>
        <taxon>Enterococcus</taxon>
    </lineage>
</organism>
<dbReference type="Proteomes" id="UP000196151">
    <property type="component" value="Chromosome"/>
</dbReference>
<dbReference type="EMBL" id="CP147246">
    <property type="protein sequence ID" value="WYJ95101.1"/>
    <property type="molecule type" value="Genomic_DNA"/>
</dbReference>
<dbReference type="InterPro" id="IPR025714">
    <property type="entry name" value="Methyltranfer_dom"/>
</dbReference>
<evidence type="ECO:0000313" key="4">
    <source>
        <dbReference type="EMBL" id="WYJ95101.1"/>
    </source>
</evidence>
<dbReference type="AlphaFoldDB" id="A0A200JBF4"/>
<sequence length="197" mass="22446">MSVFDRIASHYDSPKQLELAQMILNELERHLGLTAGKTLLDYGCGTGLIGLQLADRFEHVLLVDPSKEMIKIVDQKVEQMELKNTKTSVDYFSSEHVPQQKADMIIVSLVLLHIPNTQEILEALYQVLTPEGALLIVDFDTNEKVSHEKVHNGFDQVELKAELEKIGFQTVQSKTFYHGEELFMRQDASMFLLRAEK</sequence>
<gene>
    <name evidence="3" type="ORF">A5889_000038</name>
    <name evidence="4" type="ORF">A5889_002649</name>
</gene>
<evidence type="ECO:0000313" key="3">
    <source>
        <dbReference type="EMBL" id="OUZ34563.1"/>
    </source>
</evidence>
<dbReference type="CDD" id="cd02440">
    <property type="entry name" value="AdoMet_MTases"/>
    <property type="match status" value="1"/>
</dbReference>
<dbReference type="GO" id="GO:0016740">
    <property type="term" value="F:transferase activity"/>
    <property type="evidence" value="ECO:0007669"/>
    <property type="project" value="UniProtKB-KW"/>
</dbReference>
<reference evidence="4" key="2">
    <citation type="submission" date="2017-05" db="EMBL/GenBank/DDBJ databases">
        <authorList>
            <consortium name="The Broad Institute Genomics Platform"/>
            <consortium name="The Broad Institute Genomic Center for Infectious Diseases"/>
            <person name="Earl A."/>
            <person name="Manson A."/>
            <person name="Schwartman J."/>
            <person name="Gilmore M."/>
            <person name="Abouelleil A."/>
            <person name="Cao P."/>
            <person name="Chapman S."/>
            <person name="Cusick C."/>
            <person name="Shea T."/>
            <person name="Young S."/>
            <person name="Neafsey D."/>
            <person name="Nusbaum C."/>
            <person name="Birren B."/>
        </authorList>
    </citation>
    <scope>NUCLEOTIDE SEQUENCE</scope>
    <source>
        <strain evidence="4">9D6_DIV0238</strain>
    </source>
</reference>
<proteinExistence type="predicted"/>
<dbReference type="RefSeq" id="WP_087639280.1">
    <property type="nucleotide sequence ID" value="NZ_CP147246.1"/>
</dbReference>
<reference evidence="3" key="1">
    <citation type="submission" date="2017-05" db="EMBL/GenBank/DDBJ databases">
        <title>The Genome Sequence of Enterococcus sp. 9D6_DIV0238.</title>
        <authorList>
            <consortium name="The Broad Institute Genomics Platform"/>
            <consortium name="The Broad Institute Genomic Center for Infectious Diseases"/>
            <person name="Earl A."/>
            <person name="Manson A."/>
            <person name="Schwartman J."/>
            <person name="Gilmore M."/>
            <person name="Abouelleil A."/>
            <person name="Cao P."/>
            <person name="Chapman S."/>
            <person name="Cusick C."/>
            <person name="Shea T."/>
            <person name="Young S."/>
            <person name="Neafsey D."/>
            <person name="Nusbaum C."/>
            <person name="Birren B."/>
        </authorList>
    </citation>
    <scope>NUCLEOTIDE SEQUENCE [LARGE SCALE GENOMIC DNA]</scope>
    <source>
        <strain evidence="3">9D6_DIV0238</strain>
    </source>
</reference>
<accession>A0A200JBF4</accession>
<keyword evidence="1" id="KW-0808">Transferase</keyword>
<dbReference type="PANTHER" id="PTHR43861:SF3">
    <property type="entry name" value="PUTATIVE (AFU_ORTHOLOGUE AFUA_2G14390)-RELATED"/>
    <property type="match status" value="1"/>
</dbReference>
<reference evidence="4" key="3">
    <citation type="submission" date="2024-03" db="EMBL/GenBank/DDBJ databases">
        <title>The Genome Sequence of Enterococcus sp. DIV0238c.</title>
        <authorList>
            <consortium name="The Broad Institute Genomics Platform"/>
            <consortium name="The Broad Institute Microbial Omics Core"/>
            <consortium name="The Broad Institute Genomic Center for Infectious Diseases"/>
            <person name="Earl A."/>
            <person name="Manson A."/>
            <person name="Gilmore M."/>
            <person name="Schwartman J."/>
            <person name="Shea T."/>
            <person name="Abouelleil A."/>
            <person name="Cao P."/>
            <person name="Chapman S."/>
            <person name="Cusick C."/>
            <person name="Young S."/>
            <person name="Neafsey D."/>
            <person name="Nusbaum C."/>
            <person name="Birren B."/>
        </authorList>
    </citation>
    <scope>NUCLEOTIDE SEQUENCE</scope>
    <source>
        <strain evidence="4">9D6_DIV0238</strain>
    </source>
</reference>
<keyword evidence="5" id="KW-1185">Reference proteome</keyword>
<dbReference type="Pfam" id="PF13847">
    <property type="entry name" value="Methyltransf_31"/>
    <property type="match status" value="1"/>
</dbReference>
<name>A0A200JBF4_9ENTE</name>
<evidence type="ECO:0000259" key="2">
    <source>
        <dbReference type="Pfam" id="PF13847"/>
    </source>
</evidence>
<protein>
    <recommendedName>
        <fullName evidence="2">Methyltransferase domain-containing protein</fullName>
    </recommendedName>
</protein>
<dbReference type="EMBL" id="NIBQ01000001">
    <property type="protein sequence ID" value="OUZ34563.1"/>
    <property type="molecule type" value="Genomic_DNA"/>
</dbReference>